<dbReference type="EMBL" id="JABANM010032757">
    <property type="protein sequence ID" value="KAF4702386.1"/>
    <property type="molecule type" value="Genomic_DNA"/>
</dbReference>
<evidence type="ECO:0000256" key="1">
    <source>
        <dbReference type="SAM" id="MobiDB-lite"/>
    </source>
</evidence>
<feature type="region of interest" description="Disordered" evidence="1">
    <location>
        <begin position="162"/>
        <end position="188"/>
    </location>
</feature>
<protein>
    <submittedName>
        <fullName evidence="2">Uncharacterized protein</fullName>
    </submittedName>
</protein>
<gene>
    <name evidence="2" type="ORF">FOZ62_027109</name>
</gene>
<feature type="compositionally biased region" description="Basic and acidic residues" evidence="1">
    <location>
        <begin position="385"/>
        <end position="406"/>
    </location>
</feature>
<feature type="compositionally biased region" description="Low complexity" evidence="1">
    <location>
        <begin position="320"/>
        <end position="334"/>
    </location>
</feature>
<feature type="compositionally biased region" description="Basic and acidic residues" evidence="1">
    <location>
        <begin position="162"/>
        <end position="182"/>
    </location>
</feature>
<comment type="caution">
    <text evidence="2">The sequence shown here is derived from an EMBL/GenBank/DDBJ whole genome shotgun (WGS) entry which is preliminary data.</text>
</comment>
<reference evidence="2 3" key="1">
    <citation type="submission" date="2020-04" db="EMBL/GenBank/DDBJ databases">
        <title>Perkinsus olseni comparative genomics.</title>
        <authorList>
            <person name="Bogema D.R."/>
        </authorList>
    </citation>
    <scope>NUCLEOTIDE SEQUENCE [LARGE SCALE GENOMIC DNA]</scope>
    <source>
        <strain evidence="2">ATCC PRA-205</strain>
    </source>
</reference>
<sequence length="449" mass="49560">MDNVGQRGLSPKDNYSSVQVRPTFREADIISTPLRVSSDGVNHSLAARTRPTAHINFDEAAFDRYFRDFQESRGASVYFTAKSGRCRPSDTSLAEPTEDDTTHLVPLASTPSVEPVATDTPAYSVSLRQPDMVDRATSPIRWRPRNTRTVGVASTQALKVGTRERRTETGLRGADNKRDKQGDAGTFESGACRGAVVEGAAKGIEGGSPSGGSVRQSYPAELEVDQAPRSVHLSQDEVDASIDSSAASVDDGGKILIIIHHQVSGEVEQLVVSVLERCLEDAHTPRGRYSPTNRDGDVEHHVADKDTADAPRAISPPPGGRSRVSRPATWSSTPRSRRRSTSAKNDAADRELEIRQRRASSMRETKEERDRRLKLLHRAPPTPVRVERQDPTDDTEVRKERPKHGMEGWYSSRRARSLVRERAREGVLMHAREETIAALAKIESVARRR</sequence>
<organism evidence="2 3">
    <name type="scientific">Perkinsus olseni</name>
    <name type="common">Perkinsus atlanticus</name>
    <dbReference type="NCBI Taxonomy" id="32597"/>
    <lineage>
        <taxon>Eukaryota</taxon>
        <taxon>Sar</taxon>
        <taxon>Alveolata</taxon>
        <taxon>Perkinsozoa</taxon>
        <taxon>Perkinsea</taxon>
        <taxon>Perkinsida</taxon>
        <taxon>Perkinsidae</taxon>
        <taxon>Perkinsus</taxon>
    </lineage>
</organism>
<dbReference type="Proteomes" id="UP000574390">
    <property type="component" value="Unassembled WGS sequence"/>
</dbReference>
<feature type="region of interest" description="Disordered" evidence="1">
    <location>
        <begin position="284"/>
        <end position="408"/>
    </location>
</feature>
<feature type="compositionally biased region" description="Basic and acidic residues" evidence="1">
    <location>
        <begin position="294"/>
        <end position="309"/>
    </location>
</feature>
<evidence type="ECO:0000313" key="2">
    <source>
        <dbReference type="EMBL" id="KAF4702386.1"/>
    </source>
</evidence>
<accession>A0A7J6Q3L9</accession>
<feature type="compositionally biased region" description="Basic and acidic residues" evidence="1">
    <location>
        <begin position="346"/>
        <end position="373"/>
    </location>
</feature>
<proteinExistence type="predicted"/>
<name>A0A7J6Q3L9_PEROL</name>
<dbReference type="AlphaFoldDB" id="A0A7J6Q3L9"/>
<evidence type="ECO:0000313" key="3">
    <source>
        <dbReference type="Proteomes" id="UP000574390"/>
    </source>
</evidence>
<feature type="non-terminal residue" evidence="2">
    <location>
        <position position="449"/>
    </location>
</feature>